<gene>
    <name evidence="5" type="ORF">BGZ80_005058</name>
</gene>
<name>A0A9P6SVK6_9FUNG</name>
<feature type="compositionally biased region" description="Basic and acidic residues" evidence="4">
    <location>
        <begin position="103"/>
        <end position="118"/>
    </location>
</feature>
<evidence type="ECO:0000256" key="1">
    <source>
        <dbReference type="ARBA" id="ARBA00022468"/>
    </source>
</evidence>
<keyword evidence="1" id="KW-0343">GTPase activation</keyword>
<dbReference type="GO" id="GO:0005096">
    <property type="term" value="F:GTPase activator activity"/>
    <property type="evidence" value="ECO:0007669"/>
    <property type="project" value="UniProtKB-KW"/>
</dbReference>
<feature type="compositionally biased region" description="Polar residues" evidence="4">
    <location>
        <begin position="140"/>
        <end position="169"/>
    </location>
</feature>
<dbReference type="SMART" id="SM00368">
    <property type="entry name" value="LRR_RI"/>
    <property type="match status" value="6"/>
</dbReference>
<dbReference type="GO" id="GO:0031267">
    <property type="term" value="F:small GTPase binding"/>
    <property type="evidence" value="ECO:0007669"/>
    <property type="project" value="TreeGrafter"/>
</dbReference>
<dbReference type="Gene3D" id="3.80.10.10">
    <property type="entry name" value="Ribonuclease Inhibitor"/>
    <property type="match status" value="3"/>
</dbReference>
<dbReference type="InterPro" id="IPR001611">
    <property type="entry name" value="Leu-rich_rpt"/>
</dbReference>
<dbReference type="Proteomes" id="UP000703661">
    <property type="component" value="Unassembled WGS sequence"/>
</dbReference>
<sequence>MIGINHRENINGSTAPTSKLAMAPISSDTTLDPLHAAALEQEQEHTDSNIQNGTLKVSKAIPSPNLDDAVPSTEAKVEQSLDTILPPEERSMGQSEAKVVETQGKDTDNTQDKQEVSRPLEANQEVNPTEKADGTLAEAVSSQQGGEASPTASRANGNQQEQKPFSPQQPGMIIMTRPKLKRPTLRQIDLNSVPKKSILKKETSYPFIEQPVRNPIFNSPWLQSTVNKLAVISGPAPPTAYTANSPSIFRKLVTQAATPAPPTGYQRLAGPPVFANNGKSLTILQSGGSSTSLLSDKSLKRVRFSVGQLATEHLFYDDDAYESAEESEQQEKQVQITTTPVQPKQPFTTSDGVVVDDNIYTATEITNFYLIACIDREENPIDRLINDMHTLKMVLYSLLLTDTLTVLSIQDNKKIKVNGFKYISVFVKKTKSLKSLNISGITADKKSVEFLAHALKVGRLGFGSRLQELRMDRCGLRGNLLEIMAPAIKESNLKVVSLRSNRIGSAGGVWLGVLMRDYEDQPNATVPTNNDEQGFKRVFPGISNPELLKRTHGVEILDISDNDLRQGADYVAQTLRRNMSLKSLIMANNNLDPARLVILADALKLNIGLESLDLSNNRVCGPLVTGITALKQKLTYNRTLTKLNLSNTGLQSEGAIVLAEFLPETRALAQLDLTGNELVDIAGVMALSASIRINSSLTCLDMNVPPNDPEFARLSRDILRACIRNMEVKTGSNAGMPSLDDMPTDTIFRQPSSPIIPEPTSHSPEDKRWLLLETVAGELYRSRDTLNAMEKALNYEKVMRRNWLEHFYRKSAAVAPVVPNVSTETRSGETVKPATIPVTPIPSTPEEKKMFDVANGVLYRGPPQIEQLYHQCKRHQANIISLNSRIDNDKALQELENMHTLINVFLEAYCGLFALPEMPTNVVVAKRSNSLPPLEPSGSGSPSVPSTTDDSDSKATDGDVQVEEVSLEQVVPEVLVEEPVSEIGSTFLLEDEDDLDDELYTNDALIDVRRTSLLADRSGSGPSSPEVQSPESPTSYRGR</sequence>
<feature type="region of interest" description="Disordered" evidence="4">
    <location>
        <begin position="1"/>
        <end position="27"/>
    </location>
</feature>
<keyword evidence="6" id="KW-1185">Reference proteome</keyword>
<dbReference type="GO" id="GO:0005829">
    <property type="term" value="C:cytosol"/>
    <property type="evidence" value="ECO:0007669"/>
    <property type="project" value="TreeGrafter"/>
</dbReference>
<organism evidence="5 6">
    <name type="scientific">Entomortierella chlamydospora</name>
    <dbReference type="NCBI Taxonomy" id="101097"/>
    <lineage>
        <taxon>Eukaryota</taxon>
        <taxon>Fungi</taxon>
        <taxon>Fungi incertae sedis</taxon>
        <taxon>Mucoromycota</taxon>
        <taxon>Mortierellomycotina</taxon>
        <taxon>Mortierellomycetes</taxon>
        <taxon>Mortierellales</taxon>
        <taxon>Mortierellaceae</taxon>
        <taxon>Entomortierella</taxon>
    </lineage>
</organism>
<evidence type="ECO:0000256" key="2">
    <source>
        <dbReference type="ARBA" id="ARBA00022614"/>
    </source>
</evidence>
<feature type="compositionally biased region" description="Low complexity" evidence="4">
    <location>
        <begin position="1018"/>
        <end position="1039"/>
    </location>
</feature>
<dbReference type="Pfam" id="PF13516">
    <property type="entry name" value="LRR_6"/>
    <property type="match status" value="1"/>
</dbReference>
<evidence type="ECO:0008006" key="7">
    <source>
        <dbReference type="Google" id="ProtNLM"/>
    </source>
</evidence>
<feature type="region of interest" description="Disordered" evidence="4">
    <location>
        <begin position="930"/>
        <end position="960"/>
    </location>
</feature>
<dbReference type="GO" id="GO:0048471">
    <property type="term" value="C:perinuclear region of cytoplasm"/>
    <property type="evidence" value="ECO:0007669"/>
    <property type="project" value="TreeGrafter"/>
</dbReference>
<evidence type="ECO:0000256" key="4">
    <source>
        <dbReference type="SAM" id="MobiDB-lite"/>
    </source>
</evidence>
<evidence type="ECO:0000256" key="3">
    <source>
        <dbReference type="ARBA" id="ARBA00022737"/>
    </source>
</evidence>
<protein>
    <recommendedName>
        <fullName evidence="7">Cell wall biogenesis protein</fullName>
    </recommendedName>
</protein>
<proteinExistence type="predicted"/>
<dbReference type="InterPro" id="IPR032675">
    <property type="entry name" value="LRR_dom_sf"/>
</dbReference>
<feature type="region of interest" description="Disordered" evidence="4">
    <location>
        <begin position="1015"/>
        <end position="1039"/>
    </location>
</feature>
<dbReference type="InterPro" id="IPR027038">
    <property type="entry name" value="RanGap"/>
</dbReference>
<comment type="caution">
    <text evidence="5">The sequence shown here is derived from an EMBL/GenBank/DDBJ whole genome shotgun (WGS) entry which is preliminary data.</text>
</comment>
<dbReference type="AlphaFoldDB" id="A0A9P6SVK6"/>
<keyword evidence="3" id="KW-0677">Repeat</keyword>
<evidence type="ECO:0000313" key="6">
    <source>
        <dbReference type="Proteomes" id="UP000703661"/>
    </source>
</evidence>
<feature type="region of interest" description="Disordered" evidence="4">
    <location>
        <begin position="41"/>
        <end position="171"/>
    </location>
</feature>
<evidence type="ECO:0000313" key="5">
    <source>
        <dbReference type="EMBL" id="KAG0007031.1"/>
    </source>
</evidence>
<dbReference type="GO" id="GO:0006913">
    <property type="term" value="P:nucleocytoplasmic transport"/>
    <property type="evidence" value="ECO:0007669"/>
    <property type="project" value="TreeGrafter"/>
</dbReference>
<dbReference type="GO" id="GO:0005634">
    <property type="term" value="C:nucleus"/>
    <property type="evidence" value="ECO:0007669"/>
    <property type="project" value="TreeGrafter"/>
</dbReference>
<keyword evidence="2" id="KW-0433">Leucine-rich repeat</keyword>
<accession>A0A9P6SVK6</accession>
<dbReference type="SUPFAM" id="SSF52047">
    <property type="entry name" value="RNI-like"/>
    <property type="match status" value="1"/>
</dbReference>
<dbReference type="PANTHER" id="PTHR24113:SF12">
    <property type="entry name" value="RAN GTPASE-ACTIVATING PROTEIN 1"/>
    <property type="match status" value="1"/>
</dbReference>
<dbReference type="PANTHER" id="PTHR24113">
    <property type="entry name" value="RAN GTPASE-ACTIVATING PROTEIN 1"/>
    <property type="match status" value="1"/>
</dbReference>
<dbReference type="EMBL" id="JAAAID010002514">
    <property type="protein sequence ID" value="KAG0007031.1"/>
    <property type="molecule type" value="Genomic_DNA"/>
</dbReference>
<feature type="non-terminal residue" evidence="5">
    <location>
        <position position="1039"/>
    </location>
</feature>
<feature type="compositionally biased region" description="Low complexity" evidence="4">
    <location>
        <begin position="930"/>
        <end position="948"/>
    </location>
</feature>
<reference evidence="5" key="1">
    <citation type="journal article" date="2020" name="Fungal Divers.">
        <title>Resolving the Mortierellaceae phylogeny through synthesis of multi-gene phylogenetics and phylogenomics.</title>
        <authorList>
            <person name="Vandepol N."/>
            <person name="Liber J."/>
            <person name="Desiro A."/>
            <person name="Na H."/>
            <person name="Kennedy M."/>
            <person name="Barry K."/>
            <person name="Grigoriev I.V."/>
            <person name="Miller A.N."/>
            <person name="O'Donnell K."/>
            <person name="Stajich J.E."/>
            <person name="Bonito G."/>
        </authorList>
    </citation>
    <scope>NUCLEOTIDE SEQUENCE</scope>
    <source>
        <strain evidence="5">NRRL 2769</strain>
    </source>
</reference>